<keyword evidence="3" id="KW-1185">Reference proteome</keyword>
<keyword evidence="1" id="KW-0812">Transmembrane</keyword>
<evidence type="ECO:0000313" key="2">
    <source>
        <dbReference type="EMBL" id="AAC97657.1"/>
    </source>
</evidence>
<keyword evidence="1" id="KW-0472">Membrane</keyword>
<feature type="transmembrane region" description="Helical" evidence="1">
    <location>
        <begin position="33"/>
        <end position="53"/>
    </location>
</feature>
<sequence length="130" mass="15695">MSITHYLYKIRSITLFPNLLLRYQNDDKNLQKILYIGKCLLTFIILSLIFDIFIILHDYAIYIFIYSIILSIYITKLHIKDIYRMLVTILICFILFDIFLTIIDYLYIIKIVVNILVLFFSIKEYCIMNE</sequence>
<dbReference type="GeneID" id="1449920"/>
<dbReference type="KEGG" id="vg:1449920"/>
<reference evidence="2 3" key="1">
    <citation type="journal article" date="1999" name="J. Virol.">
        <title>The genome of Melanoplus sanguinipes entomopoxvirus.</title>
        <authorList>
            <person name="Afonso C.L."/>
            <person name="Tulman E.R."/>
            <person name="Lu Z."/>
            <person name="Oma E."/>
            <person name="Kutish G.F."/>
            <person name="Rock D.L."/>
        </authorList>
    </citation>
    <scope>NUCLEOTIDE SEQUENCE [LARGE SCALE GENOMIC DNA]</scope>
    <source>
        <strain evidence="2">Tucson</strain>
    </source>
</reference>
<evidence type="ECO:0000256" key="1">
    <source>
        <dbReference type="SAM" id="Phobius"/>
    </source>
</evidence>
<accession>Q9YVY0</accession>
<organism evidence="2 3">
    <name type="scientific">Melanoplus sanguinipes entomopoxvirus</name>
    <name type="common">MsEPV</name>
    <dbReference type="NCBI Taxonomy" id="83191"/>
    <lineage>
        <taxon>Viruses</taxon>
        <taxon>Varidnaviria</taxon>
        <taxon>Bamfordvirae</taxon>
        <taxon>Nucleocytoviricota</taxon>
        <taxon>Pokkesviricetes</taxon>
        <taxon>Chitovirales</taxon>
        <taxon>Poxviridae</taxon>
        <taxon>Entomopoxvirinae</taxon>
        <taxon>Deltaentomopoxvirus</taxon>
        <taxon>Deltaentomopoxvirus msanguinipes</taxon>
    </lineage>
</organism>
<feature type="transmembrane region" description="Helical" evidence="1">
    <location>
        <begin position="59"/>
        <end position="75"/>
    </location>
</feature>
<proteinExistence type="predicted"/>
<dbReference type="PIR" id="T28273">
    <property type="entry name" value="T28273"/>
</dbReference>
<protein>
    <submittedName>
        <fullName evidence="2">Uncharacterized protein</fullName>
    </submittedName>
</protein>
<keyword evidence="1" id="KW-1133">Transmembrane helix</keyword>
<organismHost>
    <name type="scientific">Melanoplus sanguinipes</name>
    <name type="common">Migratory grasshopper</name>
    <dbReference type="NCBI Taxonomy" id="65742"/>
</organismHost>
<name>Q9YVY0_MSEPV</name>
<dbReference type="Proteomes" id="UP000172353">
    <property type="component" value="Segment"/>
</dbReference>
<feature type="transmembrane region" description="Helical" evidence="1">
    <location>
        <begin position="82"/>
        <end position="99"/>
    </location>
</feature>
<gene>
    <name evidence="2" type="primary">MSV112</name>
</gene>
<dbReference type="RefSeq" id="NP_048183.1">
    <property type="nucleotide sequence ID" value="NC_001993.1"/>
</dbReference>
<evidence type="ECO:0000313" key="3">
    <source>
        <dbReference type="Proteomes" id="UP000172353"/>
    </source>
</evidence>
<dbReference type="EMBL" id="AF063866">
    <property type="protein sequence ID" value="AAC97657.1"/>
    <property type="molecule type" value="Genomic_DNA"/>
</dbReference>